<reference evidence="2" key="1">
    <citation type="journal article" date="2019" name="Sci. Rep.">
        <title>Draft genome of Tanacetum cinerariifolium, the natural source of mosquito coil.</title>
        <authorList>
            <person name="Yamashiro T."/>
            <person name="Shiraishi A."/>
            <person name="Satake H."/>
            <person name="Nakayama K."/>
        </authorList>
    </citation>
    <scope>NUCLEOTIDE SEQUENCE</scope>
</reference>
<evidence type="ECO:0000313" key="2">
    <source>
        <dbReference type="EMBL" id="GEY63414.1"/>
    </source>
</evidence>
<dbReference type="EMBL" id="BKCJ010195484">
    <property type="protein sequence ID" value="GEY63414.1"/>
    <property type="molecule type" value="Genomic_DNA"/>
</dbReference>
<keyword evidence="1" id="KW-0812">Transmembrane</keyword>
<feature type="transmembrane region" description="Helical" evidence="1">
    <location>
        <begin position="71"/>
        <end position="88"/>
    </location>
</feature>
<proteinExistence type="predicted"/>
<feature type="transmembrane region" description="Helical" evidence="1">
    <location>
        <begin position="42"/>
        <end position="64"/>
    </location>
</feature>
<gene>
    <name evidence="2" type="ORF">Tci_435388</name>
</gene>
<keyword evidence="1" id="KW-0472">Membrane</keyword>
<comment type="caution">
    <text evidence="2">The sequence shown here is derived from an EMBL/GenBank/DDBJ whole genome shotgun (WGS) entry which is preliminary data.</text>
</comment>
<accession>A0A699HPJ5</accession>
<sequence length="117" mass="12466">MRSIISMVSISLEGFLPSILLVVVIIVVVILVVVVIDVIVGVVIVVASIGVVVVVMIIGIVVIVDGGVSHIIKLSIVIIVTFRSMLWGNPPMKASIIFSVFSTMFGHKTANSWNLLT</sequence>
<keyword evidence="1" id="KW-1133">Transmembrane helix</keyword>
<organism evidence="2">
    <name type="scientific">Tanacetum cinerariifolium</name>
    <name type="common">Dalmatian daisy</name>
    <name type="synonym">Chrysanthemum cinerariifolium</name>
    <dbReference type="NCBI Taxonomy" id="118510"/>
    <lineage>
        <taxon>Eukaryota</taxon>
        <taxon>Viridiplantae</taxon>
        <taxon>Streptophyta</taxon>
        <taxon>Embryophyta</taxon>
        <taxon>Tracheophyta</taxon>
        <taxon>Spermatophyta</taxon>
        <taxon>Magnoliopsida</taxon>
        <taxon>eudicotyledons</taxon>
        <taxon>Gunneridae</taxon>
        <taxon>Pentapetalae</taxon>
        <taxon>asterids</taxon>
        <taxon>campanulids</taxon>
        <taxon>Asterales</taxon>
        <taxon>Asteraceae</taxon>
        <taxon>Asteroideae</taxon>
        <taxon>Anthemideae</taxon>
        <taxon>Anthemidinae</taxon>
        <taxon>Tanacetum</taxon>
    </lineage>
</organism>
<protein>
    <submittedName>
        <fullName evidence="2">Uncharacterized protein</fullName>
    </submittedName>
</protein>
<dbReference type="AlphaFoldDB" id="A0A699HPJ5"/>
<name>A0A699HPJ5_TANCI</name>
<feature type="transmembrane region" description="Helical" evidence="1">
    <location>
        <begin position="12"/>
        <end position="36"/>
    </location>
</feature>
<evidence type="ECO:0000256" key="1">
    <source>
        <dbReference type="SAM" id="Phobius"/>
    </source>
</evidence>